<dbReference type="EMBL" id="LPIX01000105">
    <property type="protein sequence ID" value="KWD92720.1"/>
    <property type="molecule type" value="Genomic_DNA"/>
</dbReference>
<dbReference type="RefSeq" id="WP_060327265.1">
    <property type="nucleotide sequence ID" value="NZ_LPIU01000068.1"/>
</dbReference>
<evidence type="ECO:0000313" key="3">
    <source>
        <dbReference type="Proteomes" id="UP000062998"/>
    </source>
</evidence>
<feature type="compositionally biased region" description="Pro residues" evidence="1">
    <location>
        <begin position="25"/>
        <end position="34"/>
    </location>
</feature>
<protein>
    <submittedName>
        <fullName evidence="2">Uncharacterized protein</fullName>
    </submittedName>
</protein>
<dbReference type="Proteomes" id="UP000062998">
    <property type="component" value="Unassembled WGS sequence"/>
</dbReference>
<feature type="compositionally biased region" description="Low complexity" evidence="1">
    <location>
        <begin position="12"/>
        <end position="24"/>
    </location>
</feature>
<gene>
    <name evidence="2" type="ORF">WL73_28020</name>
</gene>
<comment type="caution">
    <text evidence="2">The sequence shown here is derived from an EMBL/GenBank/DDBJ whole genome shotgun (WGS) entry which is preliminary data.</text>
</comment>
<reference evidence="2 3" key="1">
    <citation type="submission" date="2015-11" db="EMBL/GenBank/DDBJ databases">
        <title>Expanding the genomic diversity of Burkholderia species for the development of highly accurate diagnostics.</title>
        <authorList>
            <person name="Sahl J."/>
            <person name="Keim P."/>
            <person name="Wagner D."/>
        </authorList>
    </citation>
    <scope>NUCLEOTIDE SEQUENCE [LARGE SCALE GENOMIC DNA]</scope>
    <source>
        <strain evidence="2 3">MSMB2167WGS</strain>
    </source>
</reference>
<evidence type="ECO:0000313" key="2">
    <source>
        <dbReference type="EMBL" id="KWD92720.1"/>
    </source>
</evidence>
<organism evidence="2 3">
    <name type="scientific">Burkholderia ubonensis</name>
    <dbReference type="NCBI Taxonomy" id="101571"/>
    <lineage>
        <taxon>Bacteria</taxon>
        <taxon>Pseudomonadati</taxon>
        <taxon>Pseudomonadota</taxon>
        <taxon>Betaproteobacteria</taxon>
        <taxon>Burkholderiales</taxon>
        <taxon>Burkholderiaceae</taxon>
        <taxon>Burkholderia</taxon>
        <taxon>Burkholderia cepacia complex</taxon>
    </lineage>
</organism>
<evidence type="ECO:0000256" key="1">
    <source>
        <dbReference type="SAM" id="MobiDB-lite"/>
    </source>
</evidence>
<sequence>METKDKNPPKNAASGATPDAAAAVNPPPQPPIAAPAPETILQSIEKERDALPAQAREYLESHLIANVSHALNERLFQEVHTFKPITLTFANLRANSKAFLTLQADQEAIWSDGGAGDRLVGLSLASRVDPVLYVRNFLVNAREMYVQTYQDMQEIQVSLYVRTEQHDVRGRVDLPPGASVTFQSSADRSTVIGISSFTIELG</sequence>
<name>A0A107FFU8_9BURK</name>
<dbReference type="AlphaFoldDB" id="A0A107FFU8"/>
<dbReference type="OrthoDB" id="9157260at2"/>
<proteinExistence type="predicted"/>
<accession>A0A107FFU8</accession>
<feature type="region of interest" description="Disordered" evidence="1">
    <location>
        <begin position="1"/>
        <end position="36"/>
    </location>
</feature>